<evidence type="ECO:0000256" key="4">
    <source>
        <dbReference type="ARBA" id="ARBA00023136"/>
    </source>
</evidence>
<keyword evidence="4" id="KW-0472">Membrane</keyword>
<dbReference type="Proteomes" id="UP000199206">
    <property type="component" value="Unassembled WGS sequence"/>
</dbReference>
<evidence type="ECO:0000256" key="3">
    <source>
        <dbReference type="ARBA" id="ARBA00022729"/>
    </source>
</evidence>
<dbReference type="Pfam" id="PF06629">
    <property type="entry name" value="MipA"/>
    <property type="match status" value="1"/>
</dbReference>
<keyword evidence="8" id="KW-1185">Reference proteome</keyword>
<gene>
    <name evidence="7" type="ORF">SAMN05192583_2549</name>
</gene>
<keyword evidence="5" id="KW-0998">Cell outer membrane</keyword>
<dbReference type="OrthoDB" id="5462484at2"/>
<protein>
    <submittedName>
        <fullName evidence="7">Outer membrane protein</fullName>
    </submittedName>
</protein>
<proteinExistence type="inferred from homology"/>
<sequence>MSLRMLTLCAVAAGTVAAALAQPALAQDAKDAPRRYRVALGPQVLPSYPGADGSRLRPLMDLDRARGDTPFPFEAPDESFGPGLLRTNGFEFGPAVGLDGRRTRGDTDDRLPRIRSAVEIGGFVNYQVAPAFRLRTEVRRGVRGHHGWISTIGADYVTRDADRWLFSLGPRVTLSDGRYNRTYFGISPADAVAAGLPAYRPGAGLQALGGTAGLIRQFTPHWGIYAYAKYDRLVDDVGRSPVLAAFGSRNQISGGAALTYTFGKGMR</sequence>
<comment type="similarity">
    <text evidence="2">Belongs to the MipA/OmpV family.</text>
</comment>
<evidence type="ECO:0000256" key="6">
    <source>
        <dbReference type="SAM" id="SignalP"/>
    </source>
</evidence>
<evidence type="ECO:0000313" key="7">
    <source>
        <dbReference type="EMBL" id="SEN34542.1"/>
    </source>
</evidence>
<comment type="subcellular location">
    <subcellularLocation>
        <location evidence="1">Cell outer membrane</location>
    </subcellularLocation>
</comment>
<dbReference type="STRING" id="1166340.SAMN05192583_2549"/>
<accession>A0A1H8FS81</accession>
<keyword evidence="3 6" id="KW-0732">Signal</keyword>
<evidence type="ECO:0000256" key="2">
    <source>
        <dbReference type="ARBA" id="ARBA00005722"/>
    </source>
</evidence>
<name>A0A1H8FS81_9SPHN</name>
<dbReference type="AlphaFoldDB" id="A0A1H8FS81"/>
<dbReference type="GO" id="GO:0009279">
    <property type="term" value="C:cell outer membrane"/>
    <property type="evidence" value="ECO:0007669"/>
    <property type="project" value="UniProtKB-SubCell"/>
</dbReference>
<organism evidence="7 8">
    <name type="scientific">Sphingomonas gellani</name>
    <dbReference type="NCBI Taxonomy" id="1166340"/>
    <lineage>
        <taxon>Bacteria</taxon>
        <taxon>Pseudomonadati</taxon>
        <taxon>Pseudomonadota</taxon>
        <taxon>Alphaproteobacteria</taxon>
        <taxon>Sphingomonadales</taxon>
        <taxon>Sphingomonadaceae</taxon>
        <taxon>Sphingomonas</taxon>
    </lineage>
</organism>
<dbReference type="PANTHER" id="PTHR38776">
    <property type="entry name" value="MLTA-INTERACTING PROTEIN-RELATED"/>
    <property type="match status" value="1"/>
</dbReference>
<dbReference type="EMBL" id="FOCF01000006">
    <property type="protein sequence ID" value="SEN34542.1"/>
    <property type="molecule type" value="Genomic_DNA"/>
</dbReference>
<dbReference type="PANTHER" id="PTHR38776:SF1">
    <property type="entry name" value="MLTA-INTERACTING PROTEIN-RELATED"/>
    <property type="match status" value="1"/>
</dbReference>
<feature type="signal peptide" evidence="6">
    <location>
        <begin position="1"/>
        <end position="26"/>
    </location>
</feature>
<reference evidence="8" key="1">
    <citation type="submission" date="2016-10" db="EMBL/GenBank/DDBJ databases">
        <authorList>
            <person name="Varghese N."/>
            <person name="Submissions S."/>
        </authorList>
    </citation>
    <scope>NUCLEOTIDE SEQUENCE [LARGE SCALE GENOMIC DNA]</scope>
    <source>
        <strain evidence="8">S6-262</strain>
    </source>
</reference>
<evidence type="ECO:0000256" key="1">
    <source>
        <dbReference type="ARBA" id="ARBA00004442"/>
    </source>
</evidence>
<evidence type="ECO:0000313" key="8">
    <source>
        <dbReference type="Proteomes" id="UP000199206"/>
    </source>
</evidence>
<dbReference type="InterPro" id="IPR010583">
    <property type="entry name" value="MipA"/>
</dbReference>
<evidence type="ECO:0000256" key="5">
    <source>
        <dbReference type="ARBA" id="ARBA00023237"/>
    </source>
</evidence>
<feature type="chain" id="PRO_5011536937" evidence="6">
    <location>
        <begin position="27"/>
        <end position="267"/>
    </location>
</feature>